<dbReference type="GO" id="GO:0030170">
    <property type="term" value="F:pyridoxal phosphate binding"/>
    <property type="evidence" value="ECO:0007669"/>
    <property type="project" value="InterPro"/>
</dbReference>
<evidence type="ECO:0000256" key="9">
    <source>
        <dbReference type="ARBA" id="ARBA00023102"/>
    </source>
</evidence>
<dbReference type="GO" id="GO:0000105">
    <property type="term" value="P:L-histidine biosynthetic process"/>
    <property type="evidence" value="ECO:0007669"/>
    <property type="project" value="UniProtKB-UniRule"/>
</dbReference>
<keyword evidence="5 11" id="KW-0032">Aminotransferase</keyword>
<keyword evidence="7 11" id="KW-0808">Transferase</keyword>
<comment type="subunit">
    <text evidence="4 11">Homodimer.</text>
</comment>
<dbReference type="CDD" id="cd00609">
    <property type="entry name" value="AAT_like"/>
    <property type="match status" value="1"/>
</dbReference>
<dbReference type="eggNOG" id="COG0079">
    <property type="taxonomic scope" value="Bacteria"/>
</dbReference>
<evidence type="ECO:0000256" key="5">
    <source>
        <dbReference type="ARBA" id="ARBA00022576"/>
    </source>
</evidence>
<dbReference type="SUPFAM" id="SSF53383">
    <property type="entry name" value="PLP-dependent transferases"/>
    <property type="match status" value="1"/>
</dbReference>
<gene>
    <name evidence="11" type="primary">hisC</name>
    <name evidence="13" type="ordered locus">Veis_4374</name>
</gene>
<evidence type="ECO:0000313" key="14">
    <source>
        <dbReference type="Proteomes" id="UP000000374"/>
    </source>
</evidence>
<evidence type="ECO:0000256" key="4">
    <source>
        <dbReference type="ARBA" id="ARBA00011738"/>
    </source>
</evidence>
<dbReference type="InterPro" id="IPR005861">
    <property type="entry name" value="HisP_aminotrans"/>
</dbReference>
<keyword evidence="6 11" id="KW-0028">Amino-acid biosynthesis</keyword>
<evidence type="ECO:0000256" key="1">
    <source>
        <dbReference type="ARBA" id="ARBA00001933"/>
    </source>
</evidence>
<keyword evidence="9 11" id="KW-0368">Histidine biosynthesis</keyword>
<comment type="pathway">
    <text evidence="2 11">Amino-acid biosynthesis; L-histidine biosynthesis; L-histidine from 5-phospho-alpha-D-ribose 1-diphosphate: step 7/9.</text>
</comment>
<comment type="catalytic activity">
    <reaction evidence="10 11">
        <text>L-histidinol phosphate + 2-oxoglutarate = 3-(imidazol-4-yl)-2-oxopropyl phosphate + L-glutamate</text>
        <dbReference type="Rhea" id="RHEA:23744"/>
        <dbReference type="ChEBI" id="CHEBI:16810"/>
        <dbReference type="ChEBI" id="CHEBI:29985"/>
        <dbReference type="ChEBI" id="CHEBI:57766"/>
        <dbReference type="ChEBI" id="CHEBI:57980"/>
        <dbReference type="EC" id="2.6.1.9"/>
    </reaction>
</comment>
<dbReference type="EC" id="2.6.1.9" evidence="11"/>
<dbReference type="AlphaFoldDB" id="A1WR20"/>
<name>A1WR20_VEREI</name>
<dbReference type="UniPathway" id="UPA00031">
    <property type="reaction ID" value="UER00012"/>
</dbReference>
<evidence type="ECO:0000256" key="11">
    <source>
        <dbReference type="HAMAP-Rule" id="MF_01023"/>
    </source>
</evidence>
<feature type="modified residue" description="N6-(pyridoxal phosphate)lysine" evidence="11">
    <location>
        <position position="257"/>
    </location>
</feature>
<dbReference type="KEGG" id="vei:Veis_4374"/>
<dbReference type="HAMAP" id="MF_01023">
    <property type="entry name" value="HisC_aminotrans_2"/>
    <property type="match status" value="1"/>
</dbReference>
<proteinExistence type="inferred from homology"/>
<dbReference type="PANTHER" id="PTHR42885:SF2">
    <property type="entry name" value="HISTIDINOL-PHOSPHATE AMINOTRANSFERASE"/>
    <property type="match status" value="1"/>
</dbReference>
<dbReference type="HOGENOM" id="CLU_017584_3_1_4"/>
<protein>
    <recommendedName>
        <fullName evidence="11">Histidinol-phosphate aminotransferase</fullName>
        <ecNumber evidence="11">2.6.1.9</ecNumber>
    </recommendedName>
    <alternativeName>
        <fullName evidence="11">Imidazole acetol-phosphate transaminase</fullName>
    </alternativeName>
</protein>
<dbReference type="InterPro" id="IPR015422">
    <property type="entry name" value="PyrdxlP-dep_Trfase_small"/>
</dbReference>
<comment type="similarity">
    <text evidence="3 11">Belongs to the class-II pyridoxal-phosphate-dependent aminotransferase family. Histidinol-phosphate aminotransferase subfamily.</text>
</comment>
<keyword evidence="8 11" id="KW-0663">Pyridoxal phosphate</keyword>
<evidence type="ECO:0000313" key="13">
    <source>
        <dbReference type="EMBL" id="ABM60077.1"/>
    </source>
</evidence>
<comment type="cofactor">
    <cofactor evidence="1 11">
        <name>pyridoxal 5'-phosphate</name>
        <dbReference type="ChEBI" id="CHEBI:597326"/>
    </cofactor>
</comment>
<feature type="domain" description="Aminotransferase class I/classII large" evidence="12">
    <location>
        <begin position="81"/>
        <end position="391"/>
    </location>
</feature>
<dbReference type="PANTHER" id="PTHR42885">
    <property type="entry name" value="HISTIDINOL-PHOSPHATE AMINOTRANSFERASE-RELATED"/>
    <property type="match status" value="1"/>
</dbReference>
<dbReference type="Gene3D" id="3.40.640.10">
    <property type="entry name" value="Type I PLP-dependent aspartate aminotransferase-like (Major domain)"/>
    <property type="match status" value="1"/>
</dbReference>
<evidence type="ECO:0000256" key="10">
    <source>
        <dbReference type="ARBA" id="ARBA00047481"/>
    </source>
</evidence>
<dbReference type="InterPro" id="IPR015421">
    <property type="entry name" value="PyrdxlP-dep_Trfase_major"/>
</dbReference>
<keyword evidence="14" id="KW-1185">Reference proteome</keyword>
<sequence length="396" mass="42711">MAFCSPPRLAACRTPIQPAHCRLPRMPAPSPTPLTHIRPDVRAMRAYHVQPATGMLKMDAMENPFRLPADLQTALGQRLGALALNRYPSDARLAELQAALARYAGLPEGHRIMLGNGSDELIALLALACARPGSGERPGVLAPLPGFVMYALSAQLQGLDFVGVPLTADFELDEPAMLAAIARHRPALTYIAYPNNPTATLWDEGAVQRIIDAVGTQGGIVVMDEAYQPFACRSWIGRLHAEPGRNAHVLLMRTLSKFGLAGVRLGYLIGPAALVNEIDKVRPPYNVNLLSCETALFALEHAPVFAAQAAELRTQRDLLIGALRQLPGIAKCWDSQANMVLVRVADASRTYEGMKTLKVLVRNVSTMHPLLSNCLRLTVGSADDNAQMLAALQASS</sequence>
<dbReference type="STRING" id="391735.Veis_4374"/>
<dbReference type="GO" id="GO:0004400">
    <property type="term" value="F:histidinol-phosphate transaminase activity"/>
    <property type="evidence" value="ECO:0007669"/>
    <property type="project" value="UniProtKB-UniRule"/>
</dbReference>
<dbReference type="Pfam" id="PF00155">
    <property type="entry name" value="Aminotran_1_2"/>
    <property type="match status" value="1"/>
</dbReference>
<evidence type="ECO:0000259" key="12">
    <source>
        <dbReference type="Pfam" id="PF00155"/>
    </source>
</evidence>
<evidence type="ECO:0000256" key="7">
    <source>
        <dbReference type="ARBA" id="ARBA00022679"/>
    </source>
</evidence>
<evidence type="ECO:0000256" key="6">
    <source>
        <dbReference type="ARBA" id="ARBA00022605"/>
    </source>
</evidence>
<dbReference type="InterPro" id="IPR004839">
    <property type="entry name" value="Aminotransferase_I/II_large"/>
</dbReference>
<dbReference type="Gene3D" id="3.90.1150.10">
    <property type="entry name" value="Aspartate Aminotransferase, domain 1"/>
    <property type="match status" value="1"/>
</dbReference>
<dbReference type="EMBL" id="CP000542">
    <property type="protein sequence ID" value="ABM60077.1"/>
    <property type="molecule type" value="Genomic_DNA"/>
</dbReference>
<evidence type="ECO:0000256" key="3">
    <source>
        <dbReference type="ARBA" id="ARBA00007970"/>
    </source>
</evidence>
<accession>A1WR20</accession>
<dbReference type="Proteomes" id="UP000000374">
    <property type="component" value="Chromosome"/>
</dbReference>
<reference evidence="14" key="1">
    <citation type="submission" date="2006-12" db="EMBL/GenBank/DDBJ databases">
        <title>Complete sequence of chromosome 1 of Verminephrobacter eiseniae EF01-2.</title>
        <authorList>
            <person name="Copeland A."/>
            <person name="Lucas S."/>
            <person name="Lapidus A."/>
            <person name="Barry K."/>
            <person name="Detter J.C."/>
            <person name="Glavina del Rio T."/>
            <person name="Dalin E."/>
            <person name="Tice H."/>
            <person name="Pitluck S."/>
            <person name="Chertkov O."/>
            <person name="Brettin T."/>
            <person name="Bruce D."/>
            <person name="Han C."/>
            <person name="Tapia R."/>
            <person name="Gilna P."/>
            <person name="Schmutz J."/>
            <person name="Larimer F."/>
            <person name="Land M."/>
            <person name="Hauser L."/>
            <person name="Kyrpides N."/>
            <person name="Kim E."/>
            <person name="Stahl D."/>
            <person name="Richardson P."/>
        </authorList>
    </citation>
    <scope>NUCLEOTIDE SEQUENCE [LARGE SCALE GENOMIC DNA]</scope>
    <source>
        <strain evidence="14">EF01-2</strain>
    </source>
</reference>
<evidence type="ECO:0000256" key="2">
    <source>
        <dbReference type="ARBA" id="ARBA00005011"/>
    </source>
</evidence>
<organism evidence="13 14">
    <name type="scientific">Verminephrobacter eiseniae (strain EF01-2)</name>
    <dbReference type="NCBI Taxonomy" id="391735"/>
    <lineage>
        <taxon>Bacteria</taxon>
        <taxon>Pseudomonadati</taxon>
        <taxon>Pseudomonadota</taxon>
        <taxon>Betaproteobacteria</taxon>
        <taxon>Burkholderiales</taxon>
        <taxon>Comamonadaceae</taxon>
        <taxon>Verminephrobacter</taxon>
    </lineage>
</organism>
<dbReference type="InterPro" id="IPR015424">
    <property type="entry name" value="PyrdxlP-dep_Trfase"/>
</dbReference>
<evidence type="ECO:0000256" key="8">
    <source>
        <dbReference type="ARBA" id="ARBA00022898"/>
    </source>
</evidence>